<dbReference type="EMBL" id="JAINUG010000047">
    <property type="protein sequence ID" value="KAJ8405575.1"/>
    <property type="molecule type" value="Genomic_DNA"/>
</dbReference>
<name>A0AAD7SMX9_9TELE</name>
<comment type="caution">
    <text evidence="2">The sequence shown here is derived from an EMBL/GenBank/DDBJ whole genome shotgun (WGS) entry which is preliminary data.</text>
</comment>
<feature type="compositionally biased region" description="Acidic residues" evidence="1">
    <location>
        <begin position="111"/>
        <end position="131"/>
    </location>
</feature>
<dbReference type="AlphaFoldDB" id="A0AAD7SMX9"/>
<dbReference type="Proteomes" id="UP001221898">
    <property type="component" value="Unassembled WGS sequence"/>
</dbReference>
<protein>
    <submittedName>
        <fullName evidence="2">Uncharacterized protein</fullName>
    </submittedName>
</protein>
<gene>
    <name evidence="2" type="ORF">AAFF_G00315550</name>
</gene>
<organism evidence="2 3">
    <name type="scientific">Aldrovandia affinis</name>
    <dbReference type="NCBI Taxonomy" id="143900"/>
    <lineage>
        <taxon>Eukaryota</taxon>
        <taxon>Metazoa</taxon>
        <taxon>Chordata</taxon>
        <taxon>Craniata</taxon>
        <taxon>Vertebrata</taxon>
        <taxon>Euteleostomi</taxon>
        <taxon>Actinopterygii</taxon>
        <taxon>Neopterygii</taxon>
        <taxon>Teleostei</taxon>
        <taxon>Notacanthiformes</taxon>
        <taxon>Halosauridae</taxon>
        <taxon>Aldrovandia</taxon>
    </lineage>
</organism>
<accession>A0AAD7SMX9</accession>
<sequence length="131" mass="14961">MKQIMVYSQSTHAPEAQTDRANELNDFFNRFDMHPVLGTENGDPVPRGSEEEGSYPSLVINPDWIWNALKIRLKAKTVATDFDEEEFFGFERDNEGETGRVAGTLRLFVSDTEEEDFGGFSTQEEDEDEDE</sequence>
<reference evidence="2" key="1">
    <citation type="journal article" date="2023" name="Science">
        <title>Genome structures resolve the early diversification of teleost fishes.</title>
        <authorList>
            <person name="Parey E."/>
            <person name="Louis A."/>
            <person name="Montfort J."/>
            <person name="Bouchez O."/>
            <person name="Roques C."/>
            <person name="Iampietro C."/>
            <person name="Lluch J."/>
            <person name="Castinel A."/>
            <person name="Donnadieu C."/>
            <person name="Desvignes T."/>
            <person name="Floi Bucao C."/>
            <person name="Jouanno E."/>
            <person name="Wen M."/>
            <person name="Mejri S."/>
            <person name="Dirks R."/>
            <person name="Jansen H."/>
            <person name="Henkel C."/>
            <person name="Chen W.J."/>
            <person name="Zahm M."/>
            <person name="Cabau C."/>
            <person name="Klopp C."/>
            <person name="Thompson A.W."/>
            <person name="Robinson-Rechavi M."/>
            <person name="Braasch I."/>
            <person name="Lecointre G."/>
            <person name="Bobe J."/>
            <person name="Postlethwait J.H."/>
            <person name="Berthelot C."/>
            <person name="Roest Crollius H."/>
            <person name="Guiguen Y."/>
        </authorList>
    </citation>
    <scope>NUCLEOTIDE SEQUENCE</scope>
    <source>
        <strain evidence="2">NC1722</strain>
    </source>
</reference>
<feature type="region of interest" description="Disordered" evidence="1">
    <location>
        <begin position="35"/>
        <end position="56"/>
    </location>
</feature>
<proteinExistence type="predicted"/>
<evidence type="ECO:0000256" key="1">
    <source>
        <dbReference type="SAM" id="MobiDB-lite"/>
    </source>
</evidence>
<evidence type="ECO:0000313" key="2">
    <source>
        <dbReference type="EMBL" id="KAJ8405575.1"/>
    </source>
</evidence>
<keyword evidence="3" id="KW-1185">Reference proteome</keyword>
<feature type="region of interest" description="Disordered" evidence="1">
    <location>
        <begin position="110"/>
        <end position="131"/>
    </location>
</feature>
<evidence type="ECO:0000313" key="3">
    <source>
        <dbReference type="Proteomes" id="UP001221898"/>
    </source>
</evidence>